<dbReference type="Gene3D" id="3.40.50.720">
    <property type="entry name" value="NAD(P)-binding Rossmann-like Domain"/>
    <property type="match status" value="2"/>
</dbReference>
<sequence length="608" mass="67178">MNRFPWSRMAILFLADIVLIIFSLWISFSLRFDGNIPVQYFSMIKNVSILAAFFCIPIFYSVGLYSFSWSYVGITELLSLLKASFIAFLFLTTTIYLSKEFPVFKGYPRSTLITGLCLVIIFCGSVRLSKRIYLALYKKDIGKKRTLIVGAGDAGEQILRSVISSPFTDYFPIGFVDDSDTKKGVIIHGLKVLGKISDIPEIAEKNSISQLIIALPSAGNAIIRKAIEIARIAGIKKIKIAPALNEIISGEISFKNLKDVDVGDILSREQIFLDTKQIEAFIKNKTVLITGAAGSIGSELSRQTAKFNPSLILLLDQDETGIFNISNELENSFPNLKIKSIIADIGDKGRISEILGAFHPKIVFHAAAYKHVPLMERNSCEAVKNNIFGTENLAEASVDNNVEKFVFISTDKAVNPASVMGMTKRVGEMICQAQNKKGKTRFISVRFGNVLDSRGSVIPTFRDQIKRGGPVEVTHPDMKRYFILISEACLLVMQSGAAGEGGEVFVLDMGEPVKILDLAREMIGSSGLLPDKDIAIVFSGIRPGEKLFEELLTAEEGTAATKYQRIFVAKLKDIDEVKFWGNINNLKDNLGKNNKEDLLSALKNSINY</sequence>
<feature type="transmembrane region" description="Helical" evidence="2">
    <location>
        <begin position="48"/>
        <end position="67"/>
    </location>
</feature>
<feature type="transmembrane region" description="Helical" evidence="2">
    <location>
        <begin position="9"/>
        <end position="28"/>
    </location>
</feature>
<dbReference type="InterPro" id="IPR003869">
    <property type="entry name" value="Polysac_CapD-like"/>
</dbReference>
<dbReference type="PANTHER" id="PTHR43318">
    <property type="entry name" value="UDP-N-ACETYLGLUCOSAMINE 4,6-DEHYDRATASE"/>
    <property type="match status" value="1"/>
</dbReference>
<evidence type="ECO:0000256" key="2">
    <source>
        <dbReference type="SAM" id="Phobius"/>
    </source>
</evidence>
<evidence type="ECO:0000259" key="3">
    <source>
        <dbReference type="Pfam" id="PF02719"/>
    </source>
</evidence>
<dbReference type="STRING" id="1802223.A2358_01560"/>
<dbReference type="AlphaFoldDB" id="A0A1G2IXR7"/>
<evidence type="ECO:0000256" key="1">
    <source>
        <dbReference type="ARBA" id="ARBA00007430"/>
    </source>
</evidence>
<gene>
    <name evidence="4" type="ORF">A2358_01560</name>
</gene>
<protein>
    <recommendedName>
        <fullName evidence="3">Polysaccharide biosynthesis protein CapD-like domain-containing protein</fullName>
    </recommendedName>
</protein>
<evidence type="ECO:0000313" key="4">
    <source>
        <dbReference type="EMBL" id="OGZ79654.1"/>
    </source>
</evidence>
<evidence type="ECO:0000313" key="5">
    <source>
        <dbReference type="Proteomes" id="UP000178650"/>
    </source>
</evidence>
<comment type="caution">
    <text evidence="4">The sequence shown here is derived from an EMBL/GenBank/DDBJ whole genome shotgun (WGS) entry which is preliminary data.</text>
</comment>
<proteinExistence type="inferred from homology"/>
<dbReference type="Pfam" id="PF13727">
    <property type="entry name" value="CoA_binding_3"/>
    <property type="match status" value="1"/>
</dbReference>
<dbReference type="Proteomes" id="UP000178650">
    <property type="component" value="Unassembled WGS sequence"/>
</dbReference>
<dbReference type="PANTHER" id="PTHR43318:SF1">
    <property type="entry name" value="POLYSACCHARIDE BIOSYNTHESIS PROTEIN EPSC-RELATED"/>
    <property type="match status" value="1"/>
</dbReference>
<dbReference type="CDD" id="cd05237">
    <property type="entry name" value="UDP_invert_4-6DH_SDR_e"/>
    <property type="match status" value="1"/>
</dbReference>
<reference evidence="4 5" key="1">
    <citation type="journal article" date="2016" name="Nat. Commun.">
        <title>Thousands of microbial genomes shed light on interconnected biogeochemical processes in an aquifer system.</title>
        <authorList>
            <person name="Anantharaman K."/>
            <person name="Brown C.T."/>
            <person name="Hug L.A."/>
            <person name="Sharon I."/>
            <person name="Castelle C.J."/>
            <person name="Probst A.J."/>
            <person name="Thomas B.C."/>
            <person name="Singh A."/>
            <person name="Wilkins M.J."/>
            <person name="Karaoz U."/>
            <person name="Brodie E.L."/>
            <person name="Williams K.H."/>
            <person name="Hubbard S.S."/>
            <person name="Banfield J.F."/>
        </authorList>
    </citation>
    <scope>NUCLEOTIDE SEQUENCE [LARGE SCALE GENOMIC DNA]</scope>
</reference>
<dbReference type="InterPro" id="IPR051203">
    <property type="entry name" value="Polysaccharide_Synthase-Rel"/>
</dbReference>
<feature type="transmembrane region" description="Helical" evidence="2">
    <location>
        <begin position="110"/>
        <end position="129"/>
    </location>
</feature>
<keyword evidence="2" id="KW-1133">Transmembrane helix</keyword>
<dbReference type="InterPro" id="IPR036291">
    <property type="entry name" value="NAD(P)-bd_dom_sf"/>
</dbReference>
<feature type="domain" description="Polysaccharide biosynthesis protein CapD-like" evidence="3">
    <location>
        <begin position="287"/>
        <end position="570"/>
    </location>
</feature>
<dbReference type="EMBL" id="MHPJ01000001">
    <property type="protein sequence ID" value="OGZ79654.1"/>
    <property type="molecule type" value="Genomic_DNA"/>
</dbReference>
<name>A0A1G2IXR7_9BACT</name>
<accession>A0A1G2IXR7</accession>
<organism evidence="4 5">
    <name type="scientific">Candidatus Staskawiczbacteria bacterium RIFOXYB1_FULL_37_44</name>
    <dbReference type="NCBI Taxonomy" id="1802223"/>
    <lineage>
        <taxon>Bacteria</taxon>
        <taxon>Candidatus Staskawicziibacteriota</taxon>
    </lineage>
</organism>
<feature type="transmembrane region" description="Helical" evidence="2">
    <location>
        <begin position="79"/>
        <end position="98"/>
    </location>
</feature>
<comment type="similarity">
    <text evidence="1">Belongs to the polysaccharide synthase family.</text>
</comment>
<dbReference type="Pfam" id="PF02719">
    <property type="entry name" value="Polysacc_synt_2"/>
    <property type="match status" value="1"/>
</dbReference>
<keyword evidence="2" id="KW-0472">Membrane</keyword>
<dbReference type="SUPFAM" id="SSF51735">
    <property type="entry name" value="NAD(P)-binding Rossmann-fold domains"/>
    <property type="match status" value="2"/>
</dbReference>
<keyword evidence="2" id="KW-0812">Transmembrane</keyword>